<evidence type="ECO:0000256" key="5">
    <source>
        <dbReference type="ARBA" id="ARBA00023002"/>
    </source>
</evidence>
<comment type="cofactor">
    <cofactor evidence="1">
        <name>FAD</name>
        <dbReference type="ChEBI" id="CHEBI:57692"/>
    </cofactor>
</comment>
<dbReference type="InterPro" id="IPR006181">
    <property type="entry name" value="D-amino_acid_oxidase_CS"/>
</dbReference>
<organism evidence="10 11">
    <name type="scientific">Nonomuraea antimicrobica</name>
    <dbReference type="NCBI Taxonomy" id="561173"/>
    <lineage>
        <taxon>Bacteria</taxon>
        <taxon>Bacillati</taxon>
        <taxon>Actinomycetota</taxon>
        <taxon>Actinomycetes</taxon>
        <taxon>Streptosporangiales</taxon>
        <taxon>Streptosporangiaceae</taxon>
        <taxon>Nonomuraea</taxon>
    </lineage>
</organism>
<dbReference type="InterPro" id="IPR023209">
    <property type="entry name" value="DAO"/>
</dbReference>
<keyword evidence="11" id="KW-1185">Reference proteome</keyword>
<evidence type="ECO:0000256" key="8">
    <source>
        <dbReference type="ARBA" id="ARBA00049547"/>
    </source>
</evidence>
<dbReference type="PANTHER" id="PTHR11530:SF11">
    <property type="entry name" value="D-ASPARTATE OXIDASE"/>
    <property type="match status" value="1"/>
</dbReference>
<evidence type="ECO:0000313" key="11">
    <source>
        <dbReference type="Proteomes" id="UP001500902"/>
    </source>
</evidence>
<dbReference type="PANTHER" id="PTHR11530">
    <property type="entry name" value="D-AMINO ACID OXIDASE"/>
    <property type="match status" value="1"/>
</dbReference>
<evidence type="ECO:0000256" key="3">
    <source>
        <dbReference type="ARBA" id="ARBA00022630"/>
    </source>
</evidence>
<evidence type="ECO:0000256" key="2">
    <source>
        <dbReference type="ARBA" id="ARBA00006730"/>
    </source>
</evidence>
<evidence type="ECO:0000313" key="10">
    <source>
        <dbReference type="EMBL" id="GAA3668649.1"/>
    </source>
</evidence>
<evidence type="ECO:0000259" key="9">
    <source>
        <dbReference type="Pfam" id="PF01266"/>
    </source>
</evidence>
<keyword evidence="3" id="KW-0285">Flavoprotein</keyword>
<dbReference type="Gene3D" id="3.40.50.720">
    <property type="entry name" value="NAD(P)-binding Rossmann-like Domain"/>
    <property type="match status" value="2"/>
</dbReference>
<gene>
    <name evidence="10" type="ORF">GCM10022224_036010</name>
</gene>
<protein>
    <recommendedName>
        <fullName evidence="7">D-amino-acid oxidase</fullName>
        <ecNumber evidence="6">1.4.3.3</ecNumber>
    </recommendedName>
</protein>
<keyword evidence="4" id="KW-0274">FAD</keyword>
<dbReference type="PROSITE" id="PS00677">
    <property type="entry name" value="DAO"/>
    <property type="match status" value="1"/>
</dbReference>
<dbReference type="InterPro" id="IPR006076">
    <property type="entry name" value="FAD-dep_OxRdtase"/>
</dbReference>
<dbReference type="SUPFAM" id="SSF51971">
    <property type="entry name" value="Nucleotide-binding domain"/>
    <property type="match status" value="1"/>
</dbReference>
<evidence type="ECO:0000256" key="7">
    <source>
        <dbReference type="ARBA" id="ARBA00039751"/>
    </source>
</evidence>
<evidence type="ECO:0000256" key="6">
    <source>
        <dbReference type="ARBA" id="ARBA00039101"/>
    </source>
</evidence>
<comment type="catalytic activity">
    <reaction evidence="8">
        <text>a D-alpha-amino acid + O2 + H2O = a 2-oxocarboxylate + H2O2 + NH4(+)</text>
        <dbReference type="Rhea" id="RHEA:21816"/>
        <dbReference type="ChEBI" id="CHEBI:15377"/>
        <dbReference type="ChEBI" id="CHEBI:15379"/>
        <dbReference type="ChEBI" id="CHEBI:16240"/>
        <dbReference type="ChEBI" id="CHEBI:28938"/>
        <dbReference type="ChEBI" id="CHEBI:35179"/>
        <dbReference type="ChEBI" id="CHEBI:59871"/>
        <dbReference type="EC" id="1.4.3.3"/>
    </reaction>
    <physiologicalReaction direction="left-to-right" evidence="8">
        <dbReference type="Rhea" id="RHEA:21817"/>
    </physiologicalReaction>
</comment>
<feature type="domain" description="FAD dependent oxidoreductase" evidence="9">
    <location>
        <begin position="88"/>
        <end position="338"/>
    </location>
</feature>
<name>A0ABP7BV35_9ACTN</name>
<reference evidence="11" key="1">
    <citation type="journal article" date="2019" name="Int. J. Syst. Evol. Microbiol.">
        <title>The Global Catalogue of Microorganisms (GCM) 10K type strain sequencing project: providing services to taxonomists for standard genome sequencing and annotation.</title>
        <authorList>
            <consortium name="The Broad Institute Genomics Platform"/>
            <consortium name="The Broad Institute Genome Sequencing Center for Infectious Disease"/>
            <person name="Wu L."/>
            <person name="Ma J."/>
        </authorList>
    </citation>
    <scope>NUCLEOTIDE SEQUENCE [LARGE SCALE GENOMIC DNA]</scope>
    <source>
        <strain evidence="11">JCM 16904</strain>
    </source>
</reference>
<evidence type="ECO:0000256" key="1">
    <source>
        <dbReference type="ARBA" id="ARBA00001974"/>
    </source>
</evidence>
<accession>A0ABP7BV35</accession>
<comment type="similarity">
    <text evidence="2">Belongs to the DAMOX/DASOX family.</text>
</comment>
<keyword evidence="5" id="KW-0560">Oxidoreductase</keyword>
<dbReference type="SUPFAM" id="SSF54373">
    <property type="entry name" value="FAD-linked reductases, C-terminal domain"/>
    <property type="match status" value="1"/>
</dbReference>
<sequence length="368" mass="40060">MAHGRVRAVTDLPTPSFAFDPDAPGACLAGVRPYRMGSYRLDTERPSGKFVVHNYGHGGAGISMSWGCAARVKDLVRTFLAGSPQTEAAVLGAGVMGLTAATRLLDLGLRVTIYADRLPRDTTSWRAGGQWAVSIMEFAGKEQELKGIVKTAYTTFKQSIGNGYGVSEVPNFSIRRTPGLDTVMDLVPGLLPPREDLPGLPFQNHHDQPGHKYQTLLVEPPIFLARLEHDLRARGVTFVTRRFADKADVLTLTQQIIVNCTGLGAKTLWNDSKLLAVKGQLAMLRPQPNLHYLYGRNGYLFPRADHVVIGGTTEMGVDDEVPSKTVCTGLVRHIAAAFGEAAPVPLPKIHIDHPDNERLVDPRLSITD</sequence>
<proteinExistence type="inferred from homology"/>
<dbReference type="EMBL" id="BAAAZP010000072">
    <property type="protein sequence ID" value="GAA3668649.1"/>
    <property type="molecule type" value="Genomic_DNA"/>
</dbReference>
<comment type="caution">
    <text evidence="10">The sequence shown here is derived from an EMBL/GenBank/DDBJ whole genome shotgun (WGS) entry which is preliminary data.</text>
</comment>
<dbReference type="Proteomes" id="UP001500902">
    <property type="component" value="Unassembled WGS sequence"/>
</dbReference>
<dbReference type="Pfam" id="PF01266">
    <property type="entry name" value="DAO"/>
    <property type="match status" value="1"/>
</dbReference>
<dbReference type="Gene3D" id="3.30.9.10">
    <property type="entry name" value="D-Amino Acid Oxidase, subunit A, domain 2"/>
    <property type="match status" value="1"/>
</dbReference>
<evidence type="ECO:0000256" key="4">
    <source>
        <dbReference type="ARBA" id="ARBA00022827"/>
    </source>
</evidence>
<dbReference type="EC" id="1.4.3.3" evidence="6"/>